<accession>A0A0D6N265</accession>
<accession>A0A6N3SRN3</accession>
<organism evidence="1 3">
    <name type="scientific">Acetobacter cibinongensis</name>
    <dbReference type="NCBI Taxonomy" id="146475"/>
    <lineage>
        <taxon>Bacteria</taxon>
        <taxon>Pseudomonadati</taxon>
        <taxon>Pseudomonadota</taxon>
        <taxon>Alphaproteobacteria</taxon>
        <taxon>Acetobacterales</taxon>
        <taxon>Acetobacteraceae</taxon>
        <taxon>Acetobacter</taxon>
    </lineage>
</organism>
<dbReference type="Proteomes" id="UP000032671">
    <property type="component" value="Unassembled WGS sequence"/>
</dbReference>
<dbReference type="EMBL" id="BAMV01000009">
    <property type="protein sequence ID" value="GAN60097.1"/>
    <property type="molecule type" value="Genomic_DNA"/>
</dbReference>
<dbReference type="Proteomes" id="UP000321891">
    <property type="component" value="Unassembled WGS sequence"/>
</dbReference>
<reference evidence="2 4" key="2">
    <citation type="submission" date="2019-07" db="EMBL/GenBank/DDBJ databases">
        <title>Whole genome shotgun sequence of Acetobacter cibinongensis NBRC 16605.</title>
        <authorList>
            <person name="Hosoyama A."/>
            <person name="Uohara A."/>
            <person name="Ohji S."/>
            <person name="Ichikawa N."/>
        </authorList>
    </citation>
    <scope>NUCLEOTIDE SEQUENCE [LARGE SCALE GENOMIC DNA]</scope>
    <source>
        <strain evidence="2 4">NBRC 16605</strain>
    </source>
</reference>
<dbReference type="STRING" id="1231339.Abci_009_002"/>
<gene>
    <name evidence="1" type="ORF">Abci_009_002</name>
    <name evidence="2" type="ORF">ACI01nite_26630</name>
</gene>
<sequence>MSEMLERIADIGQHPARVLSAVGEQMIKSTQERFHKQAGPDGSPWAPLRPDYAASKTDQRILFRTGELFGGISAFVDGRRLVWGSHLPYAATHQFGATIVPQGGKKSLAFKIGGREVFAKKVVIPARPYLGFTAEDRQTVLEELEEFLDRAIASR</sequence>
<dbReference type="AlphaFoldDB" id="A0A0D6N265"/>
<evidence type="ECO:0000313" key="3">
    <source>
        <dbReference type="Proteomes" id="UP000032671"/>
    </source>
</evidence>
<dbReference type="EMBL" id="BJVU01000020">
    <property type="protein sequence ID" value="GEL60061.1"/>
    <property type="molecule type" value="Genomic_DNA"/>
</dbReference>
<keyword evidence="4" id="KW-1185">Reference proteome</keyword>
<comment type="caution">
    <text evidence="1">The sequence shown here is derived from an EMBL/GenBank/DDBJ whole genome shotgun (WGS) entry which is preliminary data.</text>
</comment>
<dbReference type="InterPro" id="IPR006522">
    <property type="entry name" value="Phage_virion_morphogenesis"/>
</dbReference>
<evidence type="ECO:0000313" key="2">
    <source>
        <dbReference type="EMBL" id="GEL60061.1"/>
    </source>
</evidence>
<name>A0A0D6N265_9PROT</name>
<evidence type="ECO:0000313" key="1">
    <source>
        <dbReference type="EMBL" id="GAN60097.1"/>
    </source>
</evidence>
<dbReference type="NCBIfam" id="TIGR01635">
    <property type="entry name" value="tail_comp_S"/>
    <property type="match status" value="1"/>
</dbReference>
<protein>
    <submittedName>
        <fullName evidence="1 2">Virion morphogenesis protein</fullName>
    </submittedName>
</protein>
<reference evidence="1 3" key="1">
    <citation type="submission" date="2012-11" db="EMBL/GenBank/DDBJ databases">
        <title>Whole genome sequence of Acetobacter cibinongensis 4H-1.</title>
        <authorList>
            <person name="Azuma Y."/>
            <person name="Higashiura N."/>
            <person name="Hirakawa H."/>
            <person name="Matsushita K."/>
        </authorList>
    </citation>
    <scope>NUCLEOTIDE SEQUENCE [LARGE SCALE GENOMIC DNA]</scope>
    <source>
        <strain evidence="1 3">4H-1</strain>
    </source>
</reference>
<evidence type="ECO:0000313" key="4">
    <source>
        <dbReference type="Proteomes" id="UP000321891"/>
    </source>
</evidence>
<proteinExistence type="predicted"/>
<dbReference type="Pfam" id="PF05069">
    <property type="entry name" value="Phage_tail_S"/>
    <property type="match status" value="1"/>
</dbReference>